<dbReference type="PANTHER" id="PTHR34292:SF2">
    <property type="entry name" value="OUTER SPORE WALL PROTEIN LDS1"/>
    <property type="match status" value="1"/>
</dbReference>
<keyword evidence="2 6" id="KW-0812">Transmembrane</keyword>
<sequence length="784" mass="89585">MSTYPLRGILYFLGDQHLWRLSVCPVLLTMAVALGAAFTLFTFTLHRQEEELYDAGLSTFFAWLIAVIFVIIEVFIVTAIYGLVTLEWFKDKIFAHVMIERGYRELVENEERHSPFLRVLTSCCRVSILLRLGLLVITLPLNMIPVVGNLTYAWLNGTLMAWEAHLYYFEMKAFDFDQQKEIIAERKLQYSAFGMQAMLLEMIPIAGAIFMFTNAAGAALFAASIEKELEKQERRKNSKWRWGGKNKETKKSHEMDKVPLVNKLGAYVPPYGSTSNHKARYSELKSLYQLRYAPRMFDPRLALVSAMALFALQGITYFLRHPALWKEVAFPLDVPKQLAEILALSIVMTEIFVSTVVYGAVCVDYFQDKIFTFVLRDCGLGSLLDGHEHRSTAVKVCTSYFLSRSVLGVISLPLHVVPILGSLVYAWLHGSVLAWEQHLFYFELKGFGLREQQRWVRWHKVQYSNFGMQALLLHMTPCFGPFFMLTNACGAALLAEKLEREGSSAKWHNEEETLLGSSDSGKDNTNPKPEMPFYALKGVKFFIGHPHLWKQAAFPLLLTLAFSIFSVFLLFACTLRPQENWMAEKGLPSVLSWIFAVIFVIVEIFLVTLLYAFIVLEYFKDKIFAYVLREKGYAALVERETQESAVVRVCSAFFRLDAIFHVILLIVSLPLHLIPVIGSIVYAWLHSTFMAWESHLYYFDLKGLGFKQQQRWIGQRKFQYTSFGFQMLLLQMIPLVGPLFIFSNTCGAALLAIKMEREGGDKWVDEEDDEALLSGKKTGVYGTV</sequence>
<feature type="transmembrane region" description="Helical" evidence="6">
    <location>
        <begin position="128"/>
        <end position="155"/>
    </location>
</feature>
<feature type="transmembrane region" description="Helical" evidence="6">
    <location>
        <begin position="61"/>
        <end position="84"/>
    </location>
</feature>
<dbReference type="OrthoDB" id="10012223at2759"/>
<evidence type="ECO:0000256" key="4">
    <source>
        <dbReference type="ARBA" id="ARBA00023136"/>
    </source>
</evidence>
<feature type="transmembrane region" description="Helical" evidence="6">
    <location>
        <begin position="339"/>
        <end position="366"/>
    </location>
</feature>
<comment type="caution">
    <text evidence="7">The sequence shown here is derived from an EMBL/GenBank/DDBJ whole genome shotgun (WGS) entry which is preliminary data.</text>
</comment>
<evidence type="ECO:0000256" key="6">
    <source>
        <dbReference type="SAM" id="Phobius"/>
    </source>
</evidence>
<feature type="transmembrane region" description="Helical" evidence="6">
    <location>
        <begin position="202"/>
        <end position="225"/>
    </location>
</feature>
<evidence type="ECO:0000256" key="5">
    <source>
        <dbReference type="SAM" id="MobiDB-lite"/>
    </source>
</evidence>
<dbReference type="AlphaFoldDB" id="A0A8T1UA23"/>
<feature type="transmembrane region" description="Helical" evidence="6">
    <location>
        <begin position="471"/>
        <end position="495"/>
    </location>
</feature>
<dbReference type="EMBL" id="JAENGZ010000663">
    <property type="protein sequence ID" value="KAG6955607.1"/>
    <property type="molecule type" value="Genomic_DNA"/>
</dbReference>
<protein>
    <submittedName>
        <fullName evidence="7">Uncharacterized protein</fullName>
    </submittedName>
</protein>
<dbReference type="VEuPathDB" id="FungiDB:PC110_g12077"/>
<accession>A0A8T1UA23</accession>
<feature type="transmembrane region" description="Helical" evidence="6">
    <location>
        <begin position="728"/>
        <end position="753"/>
    </location>
</feature>
<dbReference type="Pfam" id="PF07264">
    <property type="entry name" value="EI24"/>
    <property type="match status" value="2"/>
</dbReference>
<evidence type="ECO:0000256" key="2">
    <source>
        <dbReference type="ARBA" id="ARBA00022692"/>
    </source>
</evidence>
<evidence type="ECO:0000256" key="3">
    <source>
        <dbReference type="ARBA" id="ARBA00022989"/>
    </source>
</evidence>
<feature type="transmembrane region" description="Helical" evidence="6">
    <location>
        <begin position="592"/>
        <end position="619"/>
    </location>
</feature>
<gene>
    <name evidence="7" type="ORF">JG687_00011098</name>
</gene>
<feature type="compositionally biased region" description="Polar residues" evidence="5">
    <location>
        <begin position="515"/>
        <end position="526"/>
    </location>
</feature>
<comment type="subcellular location">
    <subcellularLocation>
        <location evidence="1">Membrane</location>
        <topology evidence="1">Multi-pass membrane protein</topology>
    </subcellularLocation>
</comment>
<feature type="transmembrane region" description="Helical" evidence="6">
    <location>
        <begin position="21"/>
        <end position="41"/>
    </location>
</feature>
<evidence type="ECO:0000313" key="8">
    <source>
        <dbReference type="Proteomes" id="UP000688947"/>
    </source>
</evidence>
<dbReference type="InterPro" id="IPR052786">
    <property type="entry name" value="Spore_wall_assembly"/>
</dbReference>
<organism evidence="7 8">
    <name type="scientific">Phytophthora cactorum</name>
    <dbReference type="NCBI Taxonomy" id="29920"/>
    <lineage>
        <taxon>Eukaryota</taxon>
        <taxon>Sar</taxon>
        <taxon>Stramenopiles</taxon>
        <taxon>Oomycota</taxon>
        <taxon>Peronosporomycetes</taxon>
        <taxon>Peronosporales</taxon>
        <taxon>Peronosporaceae</taxon>
        <taxon>Phytophthora</taxon>
    </lineage>
</organism>
<keyword evidence="3 6" id="KW-1133">Transmembrane helix</keyword>
<feature type="transmembrane region" description="Helical" evidence="6">
    <location>
        <begin position="405"/>
        <end position="428"/>
    </location>
</feature>
<keyword evidence="4 6" id="KW-0472">Membrane</keyword>
<evidence type="ECO:0000313" key="7">
    <source>
        <dbReference type="EMBL" id="KAG6955607.1"/>
    </source>
</evidence>
<dbReference type="VEuPathDB" id="FungiDB:PC110_g12076"/>
<feature type="transmembrane region" description="Helical" evidence="6">
    <location>
        <begin position="658"/>
        <end position="685"/>
    </location>
</feature>
<name>A0A8T1UA23_9STRA</name>
<evidence type="ECO:0000256" key="1">
    <source>
        <dbReference type="ARBA" id="ARBA00004141"/>
    </source>
</evidence>
<reference evidence="7" key="1">
    <citation type="submission" date="2021-01" db="EMBL/GenBank/DDBJ databases">
        <title>Phytophthora aleatoria, a newly-described species from Pinus radiata is distinct from Phytophthora cactorum isolates based on comparative genomics.</title>
        <authorList>
            <person name="Mcdougal R."/>
            <person name="Panda P."/>
            <person name="Williams N."/>
            <person name="Studholme D.J."/>
        </authorList>
    </citation>
    <scope>NUCLEOTIDE SEQUENCE</scope>
    <source>
        <strain evidence="7">NZFS 3830</strain>
    </source>
</reference>
<dbReference type="VEuPathDB" id="FungiDB:PC110_g12075"/>
<dbReference type="PANTHER" id="PTHR34292">
    <property type="entry name" value="OUTER SPORE WALL PROTEIN LDS1"/>
    <property type="match status" value="1"/>
</dbReference>
<dbReference type="Proteomes" id="UP000688947">
    <property type="component" value="Unassembled WGS sequence"/>
</dbReference>
<dbReference type="InterPro" id="IPR059112">
    <property type="entry name" value="CysZ/EI24"/>
</dbReference>
<proteinExistence type="predicted"/>
<feature type="transmembrane region" description="Helical" evidence="6">
    <location>
        <begin position="552"/>
        <end position="572"/>
    </location>
</feature>
<feature type="region of interest" description="Disordered" evidence="5">
    <location>
        <begin position="504"/>
        <end position="526"/>
    </location>
</feature>
<feature type="transmembrane region" description="Helical" evidence="6">
    <location>
        <begin position="301"/>
        <end position="319"/>
    </location>
</feature>